<dbReference type="SUPFAM" id="SSF53623">
    <property type="entry name" value="MurD-like peptide ligases, catalytic domain"/>
    <property type="match status" value="1"/>
</dbReference>
<evidence type="ECO:0000256" key="5">
    <source>
        <dbReference type="ARBA" id="ARBA00022840"/>
    </source>
</evidence>
<organism evidence="15 16">
    <name type="scientific">Ferrimonas sediminum</name>
    <dbReference type="NCBI Taxonomy" id="718193"/>
    <lineage>
        <taxon>Bacteria</taxon>
        <taxon>Pseudomonadati</taxon>
        <taxon>Pseudomonadota</taxon>
        <taxon>Gammaproteobacteria</taxon>
        <taxon>Alteromonadales</taxon>
        <taxon>Ferrimonadaceae</taxon>
        <taxon>Ferrimonas</taxon>
    </lineage>
</organism>
<evidence type="ECO:0000259" key="12">
    <source>
        <dbReference type="Pfam" id="PF01225"/>
    </source>
</evidence>
<comment type="catalytic activity">
    <reaction evidence="10 11">
        <text>D-alanyl-D-alanine + UDP-N-acetyl-alpha-D-muramoyl-L-alanyl-gamma-D-glutamyl-meso-2,6-diaminopimelate + ATP = UDP-N-acetyl-alpha-D-muramoyl-L-alanyl-gamma-D-glutamyl-meso-2,6-diaminopimeloyl-D-alanyl-D-alanine + ADP + phosphate + H(+)</text>
        <dbReference type="Rhea" id="RHEA:28374"/>
        <dbReference type="ChEBI" id="CHEBI:15378"/>
        <dbReference type="ChEBI" id="CHEBI:30616"/>
        <dbReference type="ChEBI" id="CHEBI:43474"/>
        <dbReference type="ChEBI" id="CHEBI:57822"/>
        <dbReference type="ChEBI" id="CHEBI:61386"/>
        <dbReference type="ChEBI" id="CHEBI:83905"/>
        <dbReference type="ChEBI" id="CHEBI:456216"/>
        <dbReference type="EC" id="6.3.2.10"/>
    </reaction>
</comment>
<keyword evidence="9 10" id="KW-0961">Cell wall biogenesis/degradation</keyword>
<keyword evidence="6 10" id="KW-0133">Cell shape</keyword>
<dbReference type="Pfam" id="PF02875">
    <property type="entry name" value="Mur_ligase_C"/>
    <property type="match status" value="1"/>
</dbReference>
<accession>A0A1G8KF82</accession>
<keyword evidence="7 10" id="KW-0573">Peptidoglycan synthesis</keyword>
<dbReference type="GO" id="GO:0008360">
    <property type="term" value="P:regulation of cell shape"/>
    <property type="evidence" value="ECO:0007669"/>
    <property type="project" value="UniProtKB-KW"/>
</dbReference>
<keyword evidence="16" id="KW-1185">Reference proteome</keyword>
<comment type="function">
    <text evidence="10 11">Involved in cell wall formation. Catalyzes the final step in the synthesis of UDP-N-acetylmuramoyl-pentapeptide, the precursor of murein.</text>
</comment>
<dbReference type="InterPro" id="IPR036615">
    <property type="entry name" value="Mur_ligase_C_dom_sf"/>
</dbReference>
<dbReference type="GO" id="GO:0071555">
    <property type="term" value="P:cell wall organization"/>
    <property type="evidence" value="ECO:0007669"/>
    <property type="project" value="UniProtKB-KW"/>
</dbReference>
<sequence length="454" mass="48274">MIKLTLSELAQIVSGQLLGDDVEVEQLFTDSRQVVAGGLFVAIQGEQFDGHGYVAAVAQTAAAALVSEPQPVALPQVMVADTRLALGQLGAWLCRKLAPYRVAITGSVGKTSVKEMAAAIFRQQGETLATLGNFNNDLGVPLTLLRLEPQHRYGVFELGANHAGEIRYTSSLVRPNVAMINNVQAAHLEGFGSLEGVTAAKSEIFEHLTDDGVAVLNLDDHKADAIRDNIGTRPILTYSSRQYADLHATDIERLGDGCYRFSLNRVDGARTVTLPLVGRHQVDNALAAAALATAAGIELDKIQAGLHSLVPVKGRMRPLPLQPGLLVIDDCYNASVASSKAAIDTLAELSGTRVLIFGDMGELGGDSDALHLDVGRHALKKEIDHVLTVGTLSRSVSAPHSSGRHFAAQSDLIAAVIRSLPDWAGPVTLLIKGSRGAAMERVIDALQEQYGEQK</sequence>
<feature type="binding site" evidence="10">
    <location>
        <begin position="106"/>
        <end position="112"/>
    </location>
    <ligand>
        <name>ATP</name>
        <dbReference type="ChEBI" id="CHEBI:30616"/>
    </ligand>
</feature>
<dbReference type="GO" id="GO:0008766">
    <property type="term" value="F:UDP-N-acetylmuramoylalanyl-D-glutamyl-2,6-diaminopimelate-D-alanyl-D-alanine ligase activity"/>
    <property type="evidence" value="ECO:0007669"/>
    <property type="project" value="RHEA"/>
</dbReference>
<evidence type="ECO:0000256" key="4">
    <source>
        <dbReference type="ARBA" id="ARBA00022741"/>
    </source>
</evidence>
<dbReference type="InterPro" id="IPR035911">
    <property type="entry name" value="MurE/MurF_N"/>
</dbReference>
<evidence type="ECO:0000256" key="2">
    <source>
        <dbReference type="ARBA" id="ARBA00022598"/>
    </source>
</evidence>
<evidence type="ECO:0000256" key="3">
    <source>
        <dbReference type="ARBA" id="ARBA00022618"/>
    </source>
</evidence>
<evidence type="ECO:0000313" key="15">
    <source>
        <dbReference type="EMBL" id="SDI42038.1"/>
    </source>
</evidence>
<dbReference type="PANTHER" id="PTHR43024">
    <property type="entry name" value="UDP-N-ACETYLMURAMOYL-TRIPEPTIDE--D-ALANYL-D-ALANINE LIGASE"/>
    <property type="match status" value="1"/>
</dbReference>
<dbReference type="Gene3D" id="3.40.1190.10">
    <property type="entry name" value="Mur-like, catalytic domain"/>
    <property type="match status" value="1"/>
</dbReference>
<keyword evidence="4 10" id="KW-0547">Nucleotide-binding</keyword>
<dbReference type="NCBIfam" id="TIGR01143">
    <property type="entry name" value="murF"/>
    <property type="match status" value="1"/>
</dbReference>
<comment type="similarity">
    <text evidence="10">Belongs to the MurCDEF family. MurF subfamily.</text>
</comment>
<keyword evidence="3 10" id="KW-0132">Cell division</keyword>
<dbReference type="Gene3D" id="3.90.190.20">
    <property type="entry name" value="Mur ligase, C-terminal domain"/>
    <property type="match status" value="1"/>
</dbReference>
<evidence type="ECO:0000256" key="11">
    <source>
        <dbReference type="RuleBase" id="RU004136"/>
    </source>
</evidence>
<evidence type="ECO:0000256" key="7">
    <source>
        <dbReference type="ARBA" id="ARBA00022984"/>
    </source>
</evidence>
<keyword evidence="8 10" id="KW-0131">Cell cycle</keyword>
<dbReference type="InterPro" id="IPR000713">
    <property type="entry name" value="Mur_ligase_N"/>
</dbReference>
<dbReference type="UniPathway" id="UPA00219"/>
<feature type="domain" description="Mur ligase N-terminal catalytic" evidence="12">
    <location>
        <begin position="25"/>
        <end position="69"/>
    </location>
</feature>
<dbReference type="InterPro" id="IPR013221">
    <property type="entry name" value="Mur_ligase_cen"/>
</dbReference>
<protein>
    <recommendedName>
        <fullName evidence="10 11">UDP-N-acetylmuramoyl-tripeptide--D-alanyl-D-alanine ligase</fullName>
        <ecNumber evidence="10 11">6.3.2.10</ecNumber>
    </recommendedName>
    <alternativeName>
        <fullName evidence="10">D-alanyl-D-alanine-adding enzyme</fullName>
    </alternativeName>
</protein>
<dbReference type="OrthoDB" id="9801978at2"/>
<dbReference type="InterPro" id="IPR004101">
    <property type="entry name" value="Mur_ligase_C"/>
</dbReference>
<dbReference type="Pfam" id="PF01225">
    <property type="entry name" value="Mur_ligase"/>
    <property type="match status" value="1"/>
</dbReference>
<evidence type="ECO:0000256" key="6">
    <source>
        <dbReference type="ARBA" id="ARBA00022960"/>
    </source>
</evidence>
<evidence type="ECO:0000256" key="10">
    <source>
        <dbReference type="HAMAP-Rule" id="MF_02019"/>
    </source>
</evidence>
<keyword evidence="2 10" id="KW-0436">Ligase</keyword>
<name>A0A1G8KF82_9GAMM</name>
<feature type="domain" description="Mur ligase C-terminal" evidence="13">
    <location>
        <begin position="314"/>
        <end position="399"/>
    </location>
</feature>
<dbReference type="Pfam" id="PF08245">
    <property type="entry name" value="Mur_ligase_M"/>
    <property type="match status" value="1"/>
</dbReference>
<dbReference type="SUPFAM" id="SSF63418">
    <property type="entry name" value="MurE/MurF N-terminal domain"/>
    <property type="match status" value="1"/>
</dbReference>
<dbReference type="PANTHER" id="PTHR43024:SF1">
    <property type="entry name" value="UDP-N-ACETYLMURAMOYL-TRIPEPTIDE--D-ALANYL-D-ALANINE LIGASE"/>
    <property type="match status" value="1"/>
</dbReference>
<evidence type="ECO:0000259" key="14">
    <source>
        <dbReference type="Pfam" id="PF08245"/>
    </source>
</evidence>
<dbReference type="AlphaFoldDB" id="A0A1G8KF82"/>
<evidence type="ECO:0000256" key="1">
    <source>
        <dbReference type="ARBA" id="ARBA00022490"/>
    </source>
</evidence>
<gene>
    <name evidence="10" type="primary">murF</name>
    <name evidence="15" type="ORF">SAMN04488540_101353</name>
</gene>
<dbReference type="GO" id="GO:0005737">
    <property type="term" value="C:cytoplasm"/>
    <property type="evidence" value="ECO:0007669"/>
    <property type="project" value="UniProtKB-SubCell"/>
</dbReference>
<evidence type="ECO:0000259" key="13">
    <source>
        <dbReference type="Pfam" id="PF02875"/>
    </source>
</evidence>
<evidence type="ECO:0000256" key="8">
    <source>
        <dbReference type="ARBA" id="ARBA00023306"/>
    </source>
</evidence>
<dbReference type="InterPro" id="IPR036565">
    <property type="entry name" value="Mur-like_cat_sf"/>
</dbReference>
<reference evidence="16" key="1">
    <citation type="submission" date="2016-10" db="EMBL/GenBank/DDBJ databases">
        <authorList>
            <person name="Varghese N."/>
            <person name="Submissions S."/>
        </authorList>
    </citation>
    <scope>NUCLEOTIDE SEQUENCE [LARGE SCALE GENOMIC DNA]</scope>
    <source>
        <strain evidence="16">DSM 23317</strain>
    </source>
</reference>
<dbReference type="GO" id="GO:0009252">
    <property type="term" value="P:peptidoglycan biosynthetic process"/>
    <property type="evidence" value="ECO:0007669"/>
    <property type="project" value="UniProtKB-UniRule"/>
</dbReference>
<dbReference type="EC" id="6.3.2.10" evidence="10 11"/>
<dbReference type="GO" id="GO:0047480">
    <property type="term" value="F:UDP-N-acetylmuramoyl-tripeptide-D-alanyl-D-alanine ligase activity"/>
    <property type="evidence" value="ECO:0007669"/>
    <property type="project" value="UniProtKB-UniRule"/>
</dbReference>
<dbReference type="Proteomes" id="UP000199527">
    <property type="component" value="Unassembled WGS sequence"/>
</dbReference>
<feature type="domain" description="Mur ligase central" evidence="14">
    <location>
        <begin position="104"/>
        <end position="292"/>
    </location>
</feature>
<dbReference type="EMBL" id="FNEM01000001">
    <property type="protein sequence ID" value="SDI42038.1"/>
    <property type="molecule type" value="Genomic_DNA"/>
</dbReference>
<proteinExistence type="inferred from homology"/>
<dbReference type="InterPro" id="IPR051046">
    <property type="entry name" value="MurCDEF_CellWall_CoF430Synth"/>
</dbReference>
<evidence type="ECO:0000313" key="16">
    <source>
        <dbReference type="Proteomes" id="UP000199527"/>
    </source>
</evidence>
<dbReference type="GO" id="GO:0005524">
    <property type="term" value="F:ATP binding"/>
    <property type="evidence" value="ECO:0007669"/>
    <property type="project" value="UniProtKB-UniRule"/>
</dbReference>
<comment type="pathway">
    <text evidence="10 11">Cell wall biogenesis; peptidoglycan biosynthesis.</text>
</comment>
<dbReference type="Gene3D" id="3.40.1390.10">
    <property type="entry name" value="MurE/MurF, N-terminal domain"/>
    <property type="match status" value="1"/>
</dbReference>
<dbReference type="GO" id="GO:0051301">
    <property type="term" value="P:cell division"/>
    <property type="evidence" value="ECO:0007669"/>
    <property type="project" value="UniProtKB-KW"/>
</dbReference>
<evidence type="ECO:0000256" key="9">
    <source>
        <dbReference type="ARBA" id="ARBA00023316"/>
    </source>
</evidence>
<keyword evidence="5 10" id="KW-0067">ATP-binding</keyword>
<dbReference type="SUPFAM" id="SSF53244">
    <property type="entry name" value="MurD-like peptide ligases, peptide-binding domain"/>
    <property type="match status" value="1"/>
</dbReference>
<comment type="subcellular location">
    <subcellularLocation>
        <location evidence="10 11">Cytoplasm</location>
    </subcellularLocation>
</comment>
<keyword evidence="1 10" id="KW-0963">Cytoplasm</keyword>
<dbReference type="HAMAP" id="MF_02019">
    <property type="entry name" value="MurF"/>
    <property type="match status" value="1"/>
</dbReference>
<dbReference type="InterPro" id="IPR005863">
    <property type="entry name" value="UDP-N-AcMur_synth"/>
</dbReference>
<dbReference type="RefSeq" id="WP_090360991.1">
    <property type="nucleotide sequence ID" value="NZ_FNEM01000001.1"/>
</dbReference>